<feature type="region of interest" description="Disordered" evidence="5">
    <location>
        <begin position="30"/>
        <end position="51"/>
    </location>
</feature>
<dbReference type="InterPro" id="IPR022790">
    <property type="entry name" value="GH26_dom"/>
</dbReference>
<feature type="domain" description="GH26" evidence="7">
    <location>
        <begin position="45"/>
        <end position="335"/>
    </location>
</feature>
<keyword evidence="9" id="KW-1185">Reference proteome</keyword>
<dbReference type="Gene3D" id="3.20.20.80">
    <property type="entry name" value="Glycosidases"/>
    <property type="match status" value="1"/>
</dbReference>
<dbReference type="Proteomes" id="UP001519654">
    <property type="component" value="Unassembled WGS sequence"/>
</dbReference>
<evidence type="ECO:0000256" key="3">
    <source>
        <dbReference type="ARBA" id="ARBA00023295"/>
    </source>
</evidence>
<dbReference type="PROSITE" id="PS51764">
    <property type="entry name" value="GH26"/>
    <property type="match status" value="1"/>
</dbReference>
<dbReference type="InterPro" id="IPR017853">
    <property type="entry name" value="GH"/>
</dbReference>
<comment type="caution">
    <text evidence="8">The sequence shown here is derived from an EMBL/GenBank/DDBJ whole genome shotgun (WGS) entry which is preliminary data.</text>
</comment>
<organism evidence="8 9">
    <name type="scientific">Paractinoplanes bogorensis</name>
    <dbReference type="NCBI Taxonomy" id="1610840"/>
    <lineage>
        <taxon>Bacteria</taxon>
        <taxon>Bacillati</taxon>
        <taxon>Actinomycetota</taxon>
        <taxon>Actinomycetes</taxon>
        <taxon>Micromonosporales</taxon>
        <taxon>Micromonosporaceae</taxon>
        <taxon>Paractinoplanes</taxon>
    </lineage>
</organism>
<evidence type="ECO:0000256" key="5">
    <source>
        <dbReference type="SAM" id="MobiDB-lite"/>
    </source>
</evidence>
<dbReference type="GO" id="GO:0016787">
    <property type="term" value="F:hydrolase activity"/>
    <property type="evidence" value="ECO:0007669"/>
    <property type="project" value="UniProtKB-KW"/>
</dbReference>
<evidence type="ECO:0000256" key="2">
    <source>
        <dbReference type="ARBA" id="ARBA00022801"/>
    </source>
</evidence>
<keyword evidence="3" id="KW-0326">Glycosidase</keyword>
<dbReference type="Pfam" id="PF02156">
    <property type="entry name" value="Glyco_hydro_26"/>
    <property type="match status" value="1"/>
</dbReference>
<evidence type="ECO:0000256" key="6">
    <source>
        <dbReference type="SAM" id="SignalP"/>
    </source>
</evidence>
<name>A0ABS5Z0P6_9ACTN</name>
<evidence type="ECO:0000259" key="7">
    <source>
        <dbReference type="PROSITE" id="PS51764"/>
    </source>
</evidence>
<proteinExistence type="inferred from homology"/>
<protein>
    <submittedName>
        <fullName evidence="8">Glycoside hydrolase family 26 protein</fullName>
    </submittedName>
</protein>
<evidence type="ECO:0000313" key="9">
    <source>
        <dbReference type="Proteomes" id="UP001519654"/>
    </source>
</evidence>
<accession>A0ABS5Z0P6</accession>
<keyword evidence="6" id="KW-0732">Signal</keyword>
<sequence length="335" mass="37404">MRRRNLLGLSALAAAVPLAGCETYRSNDAVPPVVSHPPPSGGASEDPAELPPVTEGGGAVPFENGKVMLGAYVDLKGMGANVGIDLRRRQLGRAERIVHRYYSWTDDLPVSLAYVSSKSTLMISWRGPEYKEVNGGSSDKLIARAAKRMKQRKRPTLMRWAWDMNRDFYKWGGPANNQDTEGYISAYRRIHRIFREQGADNVSWVWSPNWNSRPSEDWNAYTNYYPGDEYVDWAGISGFAQTQSPGDMFDEFYATYASRKPVMITEVSAVDRGGSTKPDWIADFRDWIKAHPAVGGAVWFDTDTHPSSRENWRIDSTAASLAAYKAMSNDPVFTG</sequence>
<dbReference type="PANTHER" id="PTHR40079:SF4">
    <property type="entry name" value="GH26 DOMAIN-CONTAINING PROTEIN-RELATED"/>
    <property type="match status" value="1"/>
</dbReference>
<dbReference type="SUPFAM" id="SSF51445">
    <property type="entry name" value="(Trans)glycosidases"/>
    <property type="match status" value="1"/>
</dbReference>
<feature type="signal peptide" evidence="6">
    <location>
        <begin position="1"/>
        <end position="19"/>
    </location>
</feature>
<comment type="similarity">
    <text evidence="1 4">Belongs to the glycosyl hydrolase 26 family.</text>
</comment>
<keyword evidence="2 8" id="KW-0378">Hydrolase</keyword>
<comment type="caution">
    <text evidence="4">Lacks conserved residue(s) required for the propagation of feature annotation.</text>
</comment>
<dbReference type="EMBL" id="JAHKKG010000014">
    <property type="protein sequence ID" value="MBU2669264.1"/>
    <property type="molecule type" value="Genomic_DNA"/>
</dbReference>
<evidence type="ECO:0000256" key="4">
    <source>
        <dbReference type="PROSITE-ProRule" id="PRU01100"/>
    </source>
</evidence>
<feature type="chain" id="PRO_5045718148" evidence="6">
    <location>
        <begin position="20"/>
        <end position="335"/>
    </location>
</feature>
<dbReference type="InterPro" id="IPR000805">
    <property type="entry name" value="Glyco_hydro_26"/>
</dbReference>
<dbReference type="RefSeq" id="WP_215793660.1">
    <property type="nucleotide sequence ID" value="NZ_JAHKKG010000014.1"/>
</dbReference>
<gene>
    <name evidence="8" type="ORF">KOI35_37710</name>
</gene>
<evidence type="ECO:0000313" key="8">
    <source>
        <dbReference type="EMBL" id="MBU2669264.1"/>
    </source>
</evidence>
<dbReference type="PANTHER" id="PTHR40079">
    <property type="entry name" value="MANNAN ENDO-1,4-BETA-MANNOSIDASE E-RELATED"/>
    <property type="match status" value="1"/>
</dbReference>
<evidence type="ECO:0000256" key="1">
    <source>
        <dbReference type="ARBA" id="ARBA00007754"/>
    </source>
</evidence>
<reference evidence="8 9" key="1">
    <citation type="submission" date="2021-06" db="EMBL/GenBank/DDBJ databases">
        <title>Actinoplanes lichenicola sp. nov., and Actinoplanes ovalisporus sp. nov., isolated from lichen in Thailand.</title>
        <authorList>
            <person name="Saeng-In P."/>
            <person name="Kanchanasin P."/>
            <person name="Yuki M."/>
            <person name="Kudo T."/>
            <person name="Ohkuma M."/>
            <person name="Phongsopitanun W."/>
            <person name="Tanasupawat S."/>
        </authorList>
    </citation>
    <scope>NUCLEOTIDE SEQUENCE [LARGE SCALE GENOMIC DNA]</scope>
    <source>
        <strain evidence="8 9">NBRC 110975</strain>
    </source>
</reference>